<gene>
    <name evidence="3" type="ORF">OBBRIDRAFT_721553</name>
</gene>
<feature type="non-terminal residue" evidence="3">
    <location>
        <position position="315"/>
    </location>
</feature>
<proteinExistence type="predicted"/>
<feature type="transmembrane region" description="Helical" evidence="1">
    <location>
        <begin position="112"/>
        <end position="131"/>
    </location>
</feature>
<evidence type="ECO:0000259" key="2">
    <source>
        <dbReference type="Pfam" id="PF20151"/>
    </source>
</evidence>
<dbReference type="Pfam" id="PF20151">
    <property type="entry name" value="DUF6533"/>
    <property type="match status" value="1"/>
</dbReference>
<reference evidence="3 4" key="1">
    <citation type="submission" date="2016-07" db="EMBL/GenBank/DDBJ databases">
        <title>Draft genome of the white-rot fungus Obba rivulosa 3A-2.</title>
        <authorList>
            <consortium name="DOE Joint Genome Institute"/>
            <person name="Miettinen O."/>
            <person name="Riley R."/>
            <person name="Acob R."/>
            <person name="Barry K."/>
            <person name="Cullen D."/>
            <person name="De Vries R."/>
            <person name="Hainaut M."/>
            <person name="Hatakka A."/>
            <person name="Henrissat B."/>
            <person name="Hilden K."/>
            <person name="Kuo R."/>
            <person name="Labutti K."/>
            <person name="Lipzen A."/>
            <person name="Makela M.R."/>
            <person name="Sandor L."/>
            <person name="Spatafora J.W."/>
            <person name="Grigoriev I.V."/>
            <person name="Hibbett D.S."/>
        </authorList>
    </citation>
    <scope>NUCLEOTIDE SEQUENCE [LARGE SCALE GENOMIC DNA]</scope>
    <source>
        <strain evidence="3 4">3A-2</strain>
    </source>
</reference>
<protein>
    <recommendedName>
        <fullName evidence="2">DUF6533 domain-containing protein</fullName>
    </recommendedName>
</protein>
<keyword evidence="1" id="KW-0472">Membrane</keyword>
<evidence type="ECO:0000256" key="1">
    <source>
        <dbReference type="SAM" id="Phobius"/>
    </source>
</evidence>
<feature type="transmembrane region" description="Helical" evidence="1">
    <location>
        <begin position="81"/>
        <end position="100"/>
    </location>
</feature>
<keyword evidence="1" id="KW-0812">Transmembrane</keyword>
<feature type="transmembrane region" description="Helical" evidence="1">
    <location>
        <begin position="200"/>
        <end position="220"/>
    </location>
</feature>
<accession>A0A8E2DSS2</accession>
<evidence type="ECO:0000313" key="3">
    <source>
        <dbReference type="EMBL" id="OCH94949.1"/>
    </source>
</evidence>
<dbReference type="EMBL" id="KV722339">
    <property type="protein sequence ID" value="OCH94949.1"/>
    <property type="molecule type" value="Genomic_DNA"/>
</dbReference>
<keyword evidence="4" id="KW-1185">Reference proteome</keyword>
<organism evidence="3 4">
    <name type="scientific">Obba rivulosa</name>
    <dbReference type="NCBI Taxonomy" id="1052685"/>
    <lineage>
        <taxon>Eukaryota</taxon>
        <taxon>Fungi</taxon>
        <taxon>Dikarya</taxon>
        <taxon>Basidiomycota</taxon>
        <taxon>Agaricomycotina</taxon>
        <taxon>Agaricomycetes</taxon>
        <taxon>Polyporales</taxon>
        <taxon>Gelatoporiaceae</taxon>
        <taxon>Obba</taxon>
    </lineage>
</organism>
<feature type="transmembrane region" description="Helical" evidence="1">
    <location>
        <begin position="36"/>
        <end position="61"/>
    </location>
</feature>
<dbReference type="InterPro" id="IPR045340">
    <property type="entry name" value="DUF6533"/>
</dbReference>
<evidence type="ECO:0000313" key="4">
    <source>
        <dbReference type="Proteomes" id="UP000250043"/>
    </source>
</evidence>
<name>A0A8E2DSS2_9APHY</name>
<keyword evidence="1" id="KW-1133">Transmembrane helix</keyword>
<feature type="transmembrane region" description="Helical" evidence="1">
    <location>
        <begin position="166"/>
        <end position="188"/>
    </location>
</feature>
<sequence>VRQVSITSRLAILYYDYFTTFSVEIERFWKRNCLSWVSALFVVNRYLSLIGPILVAVEYFGNIPEIVNVWLTPCRCRQLQSFHQYYAVLTQVIVAALLLLRTYALYNRDARILCMMIITCTAGTIVSIVSAKDVLTCVRHLISLKDCTVGVTPCTNLDLIGAWSSMLAFDTLVFFLTLARAIYVGGLWKGTLFRIMLRDGALYYGIMVMANIANILTFLVRHCTAMQPTAKGMCTTLTNVVSSTLISRLMLNLRDPNMQVCPKGILSTLDCACCESAESRMTHTVTFTNSEAVFSDCVEDDLWVGSYSYEDFYTQ</sequence>
<feature type="domain" description="DUF6533" evidence="2">
    <location>
        <begin position="7"/>
        <end position="50"/>
    </location>
</feature>
<dbReference type="OrthoDB" id="3261349at2759"/>
<dbReference type="Proteomes" id="UP000250043">
    <property type="component" value="Unassembled WGS sequence"/>
</dbReference>
<dbReference type="AlphaFoldDB" id="A0A8E2DSS2"/>